<gene>
    <name evidence="7" type="ORF">SJAG_05015</name>
</gene>
<dbReference type="Gene3D" id="3.20.20.70">
    <property type="entry name" value="Aldolase class I"/>
    <property type="match status" value="1"/>
</dbReference>
<dbReference type="AlphaFoldDB" id="B6K8D7"/>
<evidence type="ECO:0000313" key="8">
    <source>
        <dbReference type="Proteomes" id="UP000001744"/>
    </source>
</evidence>
<dbReference type="InterPro" id="IPR001155">
    <property type="entry name" value="OxRdtase_FMN_N"/>
</dbReference>
<dbReference type="RefSeq" id="XP_002176084.1">
    <property type="nucleotide sequence ID" value="XM_002176048.2"/>
</dbReference>
<dbReference type="HOGENOM" id="CLU_012153_2_1_1"/>
<protein>
    <submittedName>
        <fullName evidence="7">NADPH dehydrogenase</fullName>
    </submittedName>
</protein>
<dbReference type="VEuPathDB" id="FungiDB:SJAG_05015"/>
<dbReference type="Pfam" id="PF00724">
    <property type="entry name" value="Oxidored_FMN"/>
    <property type="match status" value="1"/>
</dbReference>
<evidence type="ECO:0000256" key="4">
    <source>
        <dbReference type="ARBA" id="ARBA00022857"/>
    </source>
</evidence>
<dbReference type="PANTHER" id="PTHR43303:SF4">
    <property type="entry name" value="NADPH DEHYDROGENASE C23G7.10C-RELATED"/>
    <property type="match status" value="1"/>
</dbReference>
<dbReference type="eggNOG" id="KOG0134">
    <property type="taxonomic scope" value="Eukaryota"/>
</dbReference>
<keyword evidence="4" id="KW-0521">NADP</keyword>
<evidence type="ECO:0000259" key="6">
    <source>
        <dbReference type="Pfam" id="PF00724"/>
    </source>
</evidence>
<keyword evidence="2" id="KW-0285">Flavoprotein</keyword>
<accession>B6K8D7</accession>
<keyword evidence="5" id="KW-0560">Oxidoreductase</keyword>
<dbReference type="GO" id="GO:0010181">
    <property type="term" value="F:FMN binding"/>
    <property type="evidence" value="ECO:0007669"/>
    <property type="project" value="InterPro"/>
</dbReference>
<dbReference type="GO" id="GO:0050661">
    <property type="term" value="F:NADP binding"/>
    <property type="evidence" value="ECO:0007669"/>
    <property type="project" value="InterPro"/>
</dbReference>
<proteinExistence type="predicted"/>
<dbReference type="CDD" id="cd02932">
    <property type="entry name" value="OYE_YqiM_FMN"/>
    <property type="match status" value="1"/>
</dbReference>
<name>B6K8D7_SCHJY</name>
<dbReference type="JaponicusDB" id="SJAG_05015"/>
<comment type="cofactor">
    <cofactor evidence="1">
        <name>FMN</name>
        <dbReference type="ChEBI" id="CHEBI:58210"/>
    </cofactor>
</comment>
<evidence type="ECO:0000256" key="5">
    <source>
        <dbReference type="ARBA" id="ARBA00023002"/>
    </source>
</evidence>
<dbReference type="PANTHER" id="PTHR43303">
    <property type="entry name" value="NADPH DEHYDROGENASE C23G7.10C-RELATED"/>
    <property type="match status" value="1"/>
</dbReference>
<reference evidence="7 8" key="1">
    <citation type="journal article" date="2011" name="Science">
        <title>Comparative functional genomics of the fission yeasts.</title>
        <authorList>
            <person name="Rhind N."/>
            <person name="Chen Z."/>
            <person name="Yassour M."/>
            <person name="Thompson D.A."/>
            <person name="Haas B.J."/>
            <person name="Habib N."/>
            <person name="Wapinski I."/>
            <person name="Roy S."/>
            <person name="Lin M.F."/>
            <person name="Heiman D.I."/>
            <person name="Young S.K."/>
            <person name="Furuya K."/>
            <person name="Guo Y."/>
            <person name="Pidoux A."/>
            <person name="Chen H.M."/>
            <person name="Robbertse B."/>
            <person name="Goldberg J.M."/>
            <person name="Aoki K."/>
            <person name="Bayne E.H."/>
            <person name="Berlin A.M."/>
            <person name="Desjardins C.A."/>
            <person name="Dobbs E."/>
            <person name="Dukaj L."/>
            <person name="Fan L."/>
            <person name="FitzGerald M.G."/>
            <person name="French C."/>
            <person name="Gujja S."/>
            <person name="Hansen K."/>
            <person name="Keifenheim D."/>
            <person name="Levin J.Z."/>
            <person name="Mosher R.A."/>
            <person name="Mueller C.A."/>
            <person name="Pfiffner J."/>
            <person name="Priest M."/>
            <person name="Russ C."/>
            <person name="Smialowska A."/>
            <person name="Swoboda P."/>
            <person name="Sykes S.M."/>
            <person name="Vaughn M."/>
            <person name="Vengrova S."/>
            <person name="Yoder R."/>
            <person name="Zeng Q."/>
            <person name="Allshire R."/>
            <person name="Baulcombe D."/>
            <person name="Birren B.W."/>
            <person name="Brown W."/>
            <person name="Ekwall K."/>
            <person name="Kellis M."/>
            <person name="Leatherwood J."/>
            <person name="Levin H."/>
            <person name="Margalit H."/>
            <person name="Martienssen R."/>
            <person name="Nieduszynski C.A."/>
            <person name="Spatafora J.W."/>
            <person name="Friedman N."/>
            <person name="Dalgaard J.Z."/>
            <person name="Baumann P."/>
            <person name="Niki H."/>
            <person name="Regev A."/>
            <person name="Nusbaum C."/>
        </authorList>
    </citation>
    <scope>NUCLEOTIDE SEQUENCE [LARGE SCALE GENOMIC DNA]</scope>
    <source>
        <strain evidence="8">yFS275 / FY16936</strain>
    </source>
</reference>
<dbReference type="InterPro" id="IPR013785">
    <property type="entry name" value="Aldolase_TIM"/>
</dbReference>
<evidence type="ECO:0000256" key="2">
    <source>
        <dbReference type="ARBA" id="ARBA00022630"/>
    </source>
</evidence>
<dbReference type="SUPFAM" id="SSF51395">
    <property type="entry name" value="FMN-linked oxidoreductases"/>
    <property type="match status" value="1"/>
</dbReference>
<dbReference type="GO" id="GO:0003959">
    <property type="term" value="F:NADPH dehydrogenase activity"/>
    <property type="evidence" value="ECO:0007669"/>
    <property type="project" value="InterPro"/>
</dbReference>
<evidence type="ECO:0000256" key="1">
    <source>
        <dbReference type="ARBA" id="ARBA00001917"/>
    </source>
</evidence>
<keyword evidence="8" id="KW-1185">Reference proteome</keyword>
<dbReference type="GeneID" id="7047496"/>
<dbReference type="STRING" id="402676.B6K8D7"/>
<keyword evidence="3" id="KW-0288">FMN</keyword>
<dbReference type="OrthoDB" id="27832at2759"/>
<evidence type="ECO:0000313" key="7">
    <source>
        <dbReference type="EMBL" id="EEB09791.1"/>
    </source>
</evidence>
<feature type="domain" description="NADH:flavin oxidoreductase/NADH oxidase N-terminal" evidence="6">
    <location>
        <begin position="19"/>
        <end position="353"/>
    </location>
</feature>
<evidence type="ECO:0000256" key="3">
    <source>
        <dbReference type="ARBA" id="ARBA00022643"/>
    </source>
</evidence>
<dbReference type="Proteomes" id="UP000001744">
    <property type="component" value="Unassembled WGS sequence"/>
</dbReference>
<dbReference type="InterPro" id="IPR044152">
    <property type="entry name" value="YqjM-like"/>
</dbReference>
<dbReference type="EMBL" id="KE651167">
    <property type="protein sequence ID" value="EEB09791.1"/>
    <property type="molecule type" value="Genomic_DNA"/>
</dbReference>
<organism evidence="7 8">
    <name type="scientific">Schizosaccharomyces japonicus (strain yFS275 / FY16936)</name>
    <name type="common">Fission yeast</name>
    <dbReference type="NCBI Taxonomy" id="402676"/>
    <lineage>
        <taxon>Eukaryota</taxon>
        <taxon>Fungi</taxon>
        <taxon>Dikarya</taxon>
        <taxon>Ascomycota</taxon>
        <taxon>Taphrinomycotina</taxon>
        <taxon>Schizosaccharomycetes</taxon>
        <taxon>Schizosaccharomycetales</taxon>
        <taxon>Schizosaccharomycetaceae</taxon>
        <taxon>Schizosaccharomyces</taxon>
    </lineage>
</organism>
<sequence length="375" mass="40860">MTKNISAGAAESTPKTVAFTPLTLRGVTFHNRIWVPPMCMFCAVDGMADDFHFVHYGSLAIRGPGCIVMEATAVSPEGRISPGCLGLWKDEQISPMKRIVDFAHSYGQKIGIQLAHAGRKASCTRGVCNHLVDESEGGWPNNVYGPTDVPFQEGYAKPKAASKADLKRIHDDFVSATKRAVTAGFDFVEIHGAHGYFLSSMSSPASNTRTDEYGGSFENRVKYPLEVTNSIRKIIPEDMPLFYRINGTDWLEPGKGWEVTDLVKMAKLLKDAGVDFLNVSTGGADSAQQIPVKPFFQVPFAEAVKKAVPGLAVGTVGLFCDGKSIESVLKEERADVVFVGRAHLRNPAAVSAFATELDEPIVLAPQYIRSVRRRH</sequence>